<comment type="subcellular location">
    <subcellularLocation>
        <location evidence="6">Cytoplasm</location>
    </subcellularLocation>
</comment>
<feature type="binding site" evidence="6">
    <location>
        <position position="93"/>
    </location>
    <ligand>
        <name>S-adenosyl-L-methionine</name>
        <dbReference type="ChEBI" id="CHEBI:59789"/>
    </ligand>
</feature>
<keyword evidence="2 6" id="KW-0698">rRNA processing</keyword>
<dbReference type="PANTHER" id="PTHR31760">
    <property type="entry name" value="S-ADENOSYL-L-METHIONINE-DEPENDENT METHYLTRANSFERASES SUPERFAMILY PROTEIN"/>
    <property type="match status" value="1"/>
</dbReference>
<dbReference type="RefSeq" id="WP_197041111.1">
    <property type="nucleotide sequence ID" value="NZ_ASRX01000014.1"/>
</dbReference>
<keyword evidence="4 6" id="KW-0808">Transferase</keyword>
<gene>
    <name evidence="6" type="primary">rsmG</name>
    <name evidence="7" type="ORF">CAP_1560</name>
</gene>
<dbReference type="SUPFAM" id="SSF53335">
    <property type="entry name" value="S-adenosyl-L-methionine-dependent methyltransferases"/>
    <property type="match status" value="1"/>
</dbReference>
<comment type="caution">
    <text evidence="6">Lacks conserved residue(s) required for the propagation of feature annotation.</text>
</comment>
<dbReference type="InterPro" id="IPR003682">
    <property type="entry name" value="rRNA_ssu_MeTfrase_G"/>
</dbReference>
<evidence type="ECO:0000256" key="1">
    <source>
        <dbReference type="ARBA" id="ARBA00022490"/>
    </source>
</evidence>
<comment type="similarity">
    <text evidence="6">Belongs to the methyltransferase superfamily. RNA methyltransferase RsmG family.</text>
</comment>
<keyword evidence="8" id="KW-1185">Reference proteome</keyword>
<comment type="function">
    <text evidence="6">Specifically methylates the N7 position of a guanine in 16S rRNA.</text>
</comment>
<dbReference type="AlphaFoldDB" id="A0A017TC49"/>
<dbReference type="EC" id="2.1.1.-" evidence="6"/>
<keyword evidence="1 6" id="KW-0963">Cytoplasm</keyword>
<evidence type="ECO:0000256" key="4">
    <source>
        <dbReference type="ARBA" id="ARBA00022679"/>
    </source>
</evidence>
<dbReference type="EMBL" id="ASRX01000014">
    <property type="protein sequence ID" value="EYF06863.1"/>
    <property type="molecule type" value="Genomic_DNA"/>
</dbReference>
<feature type="binding site" evidence="6">
    <location>
        <position position="170"/>
    </location>
    <ligand>
        <name>S-adenosyl-L-methionine</name>
        <dbReference type="ChEBI" id="CHEBI:59789"/>
    </ligand>
</feature>
<protein>
    <recommendedName>
        <fullName evidence="6">Ribosomal RNA small subunit methyltransferase G</fullName>
        <ecNumber evidence="6">2.1.1.-</ecNumber>
    </recommendedName>
    <alternativeName>
        <fullName evidence="6">16S rRNA 7-methylguanosine methyltransferase</fullName>
        <shortName evidence="6">16S rRNA m7G methyltransferase</shortName>
    </alternativeName>
</protein>
<proteinExistence type="inferred from homology"/>
<dbReference type="Gene3D" id="3.40.50.150">
    <property type="entry name" value="Vaccinia Virus protein VP39"/>
    <property type="match status" value="1"/>
</dbReference>
<dbReference type="InterPro" id="IPR029063">
    <property type="entry name" value="SAM-dependent_MTases_sf"/>
</dbReference>
<evidence type="ECO:0000256" key="6">
    <source>
        <dbReference type="HAMAP-Rule" id="MF_00074"/>
    </source>
</evidence>
<evidence type="ECO:0000256" key="2">
    <source>
        <dbReference type="ARBA" id="ARBA00022552"/>
    </source>
</evidence>
<dbReference type="GO" id="GO:0070043">
    <property type="term" value="F:rRNA (guanine-N7-)-methyltransferase activity"/>
    <property type="evidence" value="ECO:0007669"/>
    <property type="project" value="UniProtKB-UniRule"/>
</dbReference>
<feature type="binding site" evidence="6">
    <location>
        <begin position="154"/>
        <end position="155"/>
    </location>
    <ligand>
        <name>S-adenosyl-L-methionine</name>
        <dbReference type="ChEBI" id="CHEBI:59789"/>
    </ligand>
</feature>
<comment type="caution">
    <text evidence="7">The sequence shown here is derived from an EMBL/GenBank/DDBJ whole genome shotgun (WGS) entry which is preliminary data.</text>
</comment>
<keyword evidence="3 6" id="KW-0489">Methyltransferase</keyword>
<evidence type="ECO:0000313" key="8">
    <source>
        <dbReference type="Proteomes" id="UP000019678"/>
    </source>
</evidence>
<reference evidence="7 8" key="1">
    <citation type="submission" date="2013-05" db="EMBL/GenBank/DDBJ databases">
        <title>Genome assembly of Chondromyces apiculatus DSM 436.</title>
        <authorList>
            <person name="Sharma G."/>
            <person name="Khatri I."/>
            <person name="Kaur C."/>
            <person name="Mayilraj S."/>
            <person name="Subramanian S."/>
        </authorList>
    </citation>
    <scope>NUCLEOTIDE SEQUENCE [LARGE SCALE GENOMIC DNA]</scope>
    <source>
        <strain evidence="7 8">DSM 436</strain>
    </source>
</reference>
<evidence type="ECO:0000256" key="5">
    <source>
        <dbReference type="ARBA" id="ARBA00022691"/>
    </source>
</evidence>
<dbReference type="HAMAP" id="MF_00074">
    <property type="entry name" value="16SrRNA_methyltr_G"/>
    <property type="match status" value="1"/>
</dbReference>
<dbReference type="STRING" id="1192034.CAP_1560"/>
<dbReference type="Proteomes" id="UP000019678">
    <property type="component" value="Unassembled WGS sequence"/>
</dbReference>
<keyword evidence="5 6" id="KW-0949">S-adenosyl-L-methionine</keyword>
<dbReference type="eggNOG" id="COG0357">
    <property type="taxonomic scope" value="Bacteria"/>
</dbReference>
<dbReference type="PANTHER" id="PTHR31760:SF0">
    <property type="entry name" value="S-ADENOSYL-L-METHIONINE-DEPENDENT METHYLTRANSFERASES SUPERFAMILY PROTEIN"/>
    <property type="match status" value="1"/>
</dbReference>
<accession>A0A017TC49</accession>
<dbReference type="GO" id="GO:0005829">
    <property type="term" value="C:cytosol"/>
    <property type="evidence" value="ECO:0007669"/>
    <property type="project" value="TreeGrafter"/>
</dbReference>
<dbReference type="Pfam" id="PF02527">
    <property type="entry name" value="GidB"/>
    <property type="match status" value="1"/>
</dbReference>
<name>A0A017TC49_9BACT</name>
<organism evidence="7 8">
    <name type="scientific">Chondromyces apiculatus DSM 436</name>
    <dbReference type="NCBI Taxonomy" id="1192034"/>
    <lineage>
        <taxon>Bacteria</taxon>
        <taxon>Pseudomonadati</taxon>
        <taxon>Myxococcota</taxon>
        <taxon>Polyangia</taxon>
        <taxon>Polyangiales</taxon>
        <taxon>Polyangiaceae</taxon>
        <taxon>Chondromyces</taxon>
    </lineage>
</organism>
<evidence type="ECO:0000313" key="7">
    <source>
        <dbReference type="EMBL" id="EYF06863.1"/>
    </source>
</evidence>
<evidence type="ECO:0000256" key="3">
    <source>
        <dbReference type="ARBA" id="ARBA00022603"/>
    </source>
</evidence>
<sequence>MSLPSVSSALEERVARALSIGTGLPAPEGEAATAGNEAAASSLVRWIDLIASWNARIDLTAARTDDELVDLMVADALVIAAHVPRGARVVDVGTGAGAPGLALALLRPDLALTLVEPLQKRVSFLRNTIGALLQSEALGAGGRARAPFVERGRGEELARRRPAFDVAVSRATLAPARWLEMGAALTAGAAAPEVWVLLAKEEPPVLPGWEVEADLRYRWPLTSAERRAVRYLRQAPGSTASPPTVPEVT</sequence>